<reference evidence="3" key="1">
    <citation type="submission" date="2021-01" db="EMBL/GenBank/DDBJ databases">
        <title>Genomic Encyclopedia of Type Strains, Phase IV (KMG-IV): sequencing the most valuable type-strain genomes for metagenomic binning, comparative biology and taxonomic classification.</title>
        <authorList>
            <person name="Goeker M."/>
        </authorList>
    </citation>
    <scope>NUCLEOTIDE SEQUENCE</scope>
    <source>
        <strain evidence="3">DSM 25523</strain>
    </source>
</reference>
<dbReference type="InterPro" id="IPR043128">
    <property type="entry name" value="Rev_trsase/Diguanyl_cyclase"/>
</dbReference>
<keyword evidence="1" id="KW-0812">Transmembrane</keyword>
<keyword evidence="1" id="KW-0472">Membrane</keyword>
<dbReference type="PANTHER" id="PTHR46663:SF2">
    <property type="entry name" value="GGDEF DOMAIN-CONTAINING PROTEIN"/>
    <property type="match status" value="1"/>
</dbReference>
<proteinExistence type="predicted"/>
<evidence type="ECO:0000313" key="4">
    <source>
        <dbReference type="Proteomes" id="UP000717624"/>
    </source>
</evidence>
<dbReference type="InterPro" id="IPR000160">
    <property type="entry name" value="GGDEF_dom"/>
</dbReference>
<evidence type="ECO:0000256" key="1">
    <source>
        <dbReference type="SAM" id="Phobius"/>
    </source>
</evidence>
<evidence type="ECO:0000313" key="3">
    <source>
        <dbReference type="EMBL" id="MBM7591996.1"/>
    </source>
</evidence>
<feature type="domain" description="GGDEF" evidence="2">
    <location>
        <begin position="233"/>
        <end position="371"/>
    </location>
</feature>
<feature type="transmembrane region" description="Helical" evidence="1">
    <location>
        <begin position="101"/>
        <end position="124"/>
    </location>
</feature>
<gene>
    <name evidence="3" type="ORF">JOD01_003648</name>
</gene>
<dbReference type="CDD" id="cd01949">
    <property type="entry name" value="GGDEF"/>
    <property type="match status" value="1"/>
</dbReference>
<organism evidence="3 4">
    <name type="scientific">Brevibacillus fulvus</name>
    <dbReference type="NCBI Taxonomy" id="1125967"/>
    <lineage>
        <taxon>Bacteria</taxon>
        <taxon>Bacillati</taxon>
        <taxon>Bacillota</taxon>
        <taxon>Bacilli</taxon>
        <taxon>Bacillales</taxon>
        <taxon>Paenibacillaceae</taxon>
        <taxon>Brevibacillus</taxon>
    </lineage>
</organism>
<dbReference type="Proteomes" id="UP000717624">
    <property type="component" value="Unassembled WGS sequence"/>
</dbReference>
<sequence>MKAANDPVYLDLRRKIYLFVIPGALLGAICGLYFELLRNSPDQLKVVSSIAYVIWFSLMLFLIWKKISFWLVEFLSYVISGGFLLLRMVDQIYFADPSDDFAMVQFPVSVWFPSFYILTLLIFTNKLAKKFSILFFVCTLIITIPYFSNLLSKPLTAISSHQVNFFVQFFLSNILYIVLLFAFDHFRTAFTLSQNRLKLMNELVYRDTLTGLYNRRILTDMENESSAALKLDRRIAVMFLDLDGFKQVNDTYGHATGDQLLQQVAKRLQGCIREQDIACRLGGDEFSIILENPLSVPQVEAIAKSIVSALREGYPIGENLLTVTSSIGIAMNNGERPMSLNTLIAMPIKLCIMRNIAEKTTIKSIKLNKRN</sequence>
<dbReference type="SUPFAM" id="SSF55073">
    <property type="entry name" value="Nucleotide cyclase"/>
    <property type="match status" value="1"/>
</dbReference>
<feature type="transmembrane region" description="Helical" evidence="1">
    <location>
        <begin position="131"/>
        <end position="151"/>
    </location>
</feature>
<evidence type="ECO:0000259" key="2">
    <source>
        <dbReference type="PROSITE" id="PS50887"/>
    </source>
</evidence>
<feature type="transmembrane region" description="Helical" evidence="1">
    <location>
        <begin position="71"/>
        <end position="89"/>
    </location>
</feature>
<feature type="transmembrane region" description="Helical" evidence="1">
    <location>
        <begin position="46"/>
        <end position="64"/>
    </location>
</feature>
<feature type="transmembrane region" description="Helical" evidence="1">
    <location>
        <begin position="163"/>
        <end position="183"/>
    </location>
</feature>
<dbReference type="InterPro" id="IPR029787">
    <property type="entry name" value="Nucleotide_cyclase"/>
</dbReference>
<feature type="transmembrane region" description="Helical" evidence="1">
    <location>
        <begin position="16"/>
        <end position="34"/>
    </location>
</feature>
<dbReference type="AlphaFoldDB" id="A0A938Y4W8"/>
<keyword evidence="4" id="KW-1185">Reference proteome</keyword>
<dbReference type="Gene3D" id="3.30.70.270">
    <property type="match status" value="1"/>
</dbReference>
<dbReference type="RefSeq" id="WP_204519644.1">
    <property type="nucleotide sequence ID" value="NZ_BAABIN010000034.1"/>
</dbReference>
<dbReference type="NCBIfam" id="TIGR00254">
    <property type="entry name" value="GGDEF"/>
    <property type="match status" value="1"/>
</dbReference>
<comment type="caution">
    <text evidence="3">The sequence shown here is derived from an EMBL/GenBank/DDBJ whole genome shotgun (WGS) entry which is preliminary data.</text>
</comment>
<protein>
    <submittedName>
        <fullName evidence="3">Diguanylate cyclase (GGDEF)-like protein</fullName>
    </submittedName>
</protein>
<dbReference type="PROSITE" id="PS50887">
    <property type="entry name" value="GGDEF"/>
    <property type="match status" value="1"/>
</dbReference>
<dbReference type="EMBL" id="JAFBEB010000018">
    <property type="protein sequence ID" value="MBM7591996.1"/>
    <property type="molecule type" value="Genomic_DNA"/>
</dbReference>
<dbReference type="Pfam" id="PF00990">
    <property type="entry name" value="GGDEF"/>
    <property type="match status" value="1"/>
</dbReference>
<keyword evidence="1" id="KW-1133">Transmembrane helix</keyword>
<dbReference type="SMART" id="SM00267">
    <property type="entry name" value="GGDEF"/>
    <property type="match status" value="1"/>
</dbReference>
<accession>A0A938Y4W8</accession>
<dbReference type="PANTHER" id="PTHR46663">
    <property type="entry name" value="DIGUANYLATE CYCLASE DGCT-RELATED"/>
    <property type="match status" value="1"/>
</dbReference>
<dbReference type="InterPro" id="IPR052163">
    <property type="entry name" value="DGC-Regulatory_Protein"/>
</dbReference>
<name>A0A938Y4W8_9BACL</name>